<gene>
    <name evidence="2" type="ORF">ET495_10590</name>
</gene>
<evidence type="ECO:0000313" key="2">
    <source>
        <dbReference type="EMBL" id="QAY63622.1"/>
    </source>
</evidence>
<organism evidence="2 3">
    <name type="scientific">Xylanimonas allomyrinae</name>
    <dbReference type="NCBI Taxonomy" id="2509459"/>
    <lineage>
        <taxon>Bacteria</taxon>
        <taxon>Bacillati</taxon>
        <taxon>Actinomycetota</taxon>
        <taxon>Actinomycetes</taxon>
        <taxon>Micrococcales</taxon>
        <taxon>Promicromonosporaceae</taxon>
        <taxon>Xylanimonas</taxon>
    </lineage>
</organism>
<dbReference type="KEGG" id="xyl:ET495_10590"/>
<sequence length="102" mass="10395">MTSTAFSGRRRGVGTIASVVPVVVIIVGVVLLISTGYRADAAAGELPGWQFAVPWAVLAIGLLATAGVLVAQGRRGRTWAWGLLAGLVAPLALVGITFLVVS</sequence>
<dbReference type="Proteomes" id="UP000291758">
    <property type="component" value="Chromosome"/>
</dbReference>
<dbReference type="AlphaFoldDB" id="A0A4P6ELU2"/>
<evidence type="ECO:0000313" key="3">
    <source>
        <dbReference type="Proteomes" id="UP000291758"/>
    </source>
</evidence>
<keyword evidence="1" id="KW-0472">Membrane</keyword>
<dbReference type="RefSeq" id="WP_129204784.1">
    <property type="nucleotide sequence ID" value="NZ_CP035495.1"/>
</dbReference>
<protein>
    <submittedName>
        <fullName evidence="2">Uncharacterized protein</fullName>
    </submittedName>
</protein>
<keyword evidence="1" id="KW-1133">Transmembrane helix</keyword>
<feature type="transmembrane region" description="Helical" evidence="1">
    <location>
        <begin position="53"/>
        <end position="71"/>
    </location>
</feature>
<feature type="transmembrane region" description="Helical" evidence="1">
    <location>
        <begin position="12"/>
        <end position="33"/>
    </location>
</feature>
<evidence type="ECO:0000256" key="1">
    <source>
        <dbReference type="SAM" id="Phobius"/>
    </source>
</evidence>
<dbReference type="EMBL" id="CP035495">
    <property type="protein sequence ID" value="QAY63622.1"/>
    <property type="molecule type" value="Genomic_DNA"/>
</dbReference>
<proteinExistence type="predicted"/>
<keyword evidence="3" id="KW-1185">Reference proteome</keyword>
<feature type="transmembrane region" description="Helical" evidence="1">
    <location>
        <begin position="78"/>
        <end position="101"/>
    </location>
</feature>
<accession>A0A4P6ELU2</accession>
<name>A0A4P6ELU2_9MICO</name>
<keyword evidence="1" id="KW-0812">Transmembrane</keyword>
<reference evidence="2 3" key="1">
    <citation type="submission" date="2019-01" db="EMBL/GenBank/DDBJ databases">
        <title>Genome sequencing of strain 2JSPR-7.</title>
        <authorList>
            <person name="Heo J."/>
            <person name="Kim S.-J."/>
            <person name="Kim J.-S."/>
            <person name="Hong S.-B."/>
            <person name="Kwon S.-W."/>
        </authorList>
    </citation>
    <scope>NUCLEOTIDE SEQUENCE [LARGE SCALE GENOMIC DNA]</scope>
    <source>
        <strain evidence="2 3">2JSPR-7</strain>
    </source>
</reference>